<reference evidence="2" key="1">
    <citation type="journal article" date="2014" name="Int. J. Syst. Evol. Microbiol.">
        <title>Complete genome sequence of Corynebacterium casei LMG S-19264T (=DSM 44701T), isolated from a smear-ripened cheese.</title>
        <authorList>
            <consortium name="US DOE Joint Genome Institute (JGI-PGF)"/>
            <person name="Walter F."/>
            <person name="Albersmeier A."/>
            <person name="Kalinowski J."/>
            <person name="Ruckert C."/>
        </authorList>
    </citation>
    <scope>NUCLEOTIDE SEQUENCE</scope>
    <source>
        <strain evidence="2">JCM 4391</strain>
    </source>
</reference>
<dbReference type="InterPro" id="IPR058684">
    <property type="entry name" value="YopA_M"/>
</dbReference>
<dbReference type="Proteomes" id="UP000636661">
    <property type="component" value="Unassembled WGS sequence"/>
</dbReference>
<evidence type="ECO:0000259" key="1">
    <source>
        <dbReference type="Pfam" id="PF26308"/>
    </source>
</evidence>
<evidence type="ECO:0000313" key="2">
    <source>
        <dbReference type="EMBL" id="GGU53635.1"/>
    </source>
</evidence>
<evidence type="ECO:0000313" key="3">
    <source>
        <dbReference type="Proteomes" id="UP000636661"/>
    </source>
</evidence>
<reference evidence="2" key="2">
    <citation type="submission" date="2020-09" db="EMBL/GenBank/DDBJ databases">
        <authorList>
            <person name="Sun Q."/>
            <person name="Ohkuma M."/>
        </authorList>
    </citation>
    <scope>NUCLEOTIDE SEQUENCE</scope>
    <source>
        <strain evidence="2">JCM 4391</strain>
    </source>
</reference>
<gene>
    <name evidence="2" type="ORF">GCM10010274_48250</name>
</gene>
<dbReference type="AlphaFoldDB" id="A0A918M6I5"/>
<dbReference type="EMBL" id="BMTP01000013">
    <property type="protein sequence ID" value="GGU53635.1"/>
    <property type="molecule type" value="Genomic_DNA"/>
</dbReference>
<feature type="domain" description="YopA central" evidence="1">
    <location>
        <begin position="107"/>
        <end position="244"/>
    </location>
</feature>
<sequence length="454" mass="50599">MSNTSRSTAEAPISPIYDFNEPGQPIALHDGLIGGLAAGDVAGVMELSCTSGLSFDWRVSPDTPPNFANHSELSLELRRPDGDMHVHAVPHGMSGGWSNGGTFGDREVPLKRVIAHWFNLPRWRGSIDLLTGTNSGKPPRTRDRWLHEVDGWRIRLDARPDHSRIWTDLHSSHVYVMTHVMELTRMDGGTFTATEAQPVLTALHVGISFALGRWAAPMLPVGVDASGNVAWEDWGSYHCDPARSISPGWWHERDSGPLEEFLDHVIPAFSDPDRLTSLRLQMMFAITAISDRGFVEQRITMGTAGLEHIMWQLLVLGGQMTKNQYEGRQPYNGTMLRNHDRLRKVLTEASISIDIDAKLSPVTTKFVADEAAPDRQGRILDGADVVTQIRNRLVHPKGAQETVYRLDGLTTEVWLMTRHYLVLLILNSLGYCGPYRDLRQTRGWVGDVAAVPWV</sequence>
<organism evidence="2 3">
    <name type="scientific">Streptomyces lavendofoliae</name>
    <dbReference type="NCBI Taxonomy" id="67314"/>
    <lineage>
        <taxon>Bacteria</taxon>
        <taxon>Bacillati</taxon>
        <taxon>Actinomycetota</taxon>
        <taxon>Actinomycetes</taxon>
        <taxon>Kitasatosporales</taxon>
        <taxon>Streptomycetaceae</taxon>
        <taxon>Streptomyces</taxon>
    </lineage>
</organism>
<dbReference type="Pfam" id="PF26308">
    <property type="entry name" value="YopA_M"/>
    <property type="match status" value="1"/>
</dbReference>
<proteinExistence type="predicted"/>
<name>A0A918M6I5_9ACTN</name>
<protein>
    <recommendedName>
        <fullName evidence="1">YopA central domain-containing protein</fullName>
    </recommendedName>
</protein>
<accession>A0A918M6I5</accession>
<comment type="caution">
    <text evidence="2">The sequence shown here is derived from an EMBL/GenBank/DDBJ whole genome shotgun (WGS) entry which is preliminary data.</text>
</comment>
<keyword evidence="3" id="KW-1185">Reference proteome</keyword>
<dbReference type="RefSeq" id="WP_189553092.1">
    <property type="nucleotide sequence ID" value="NZ_BMTP01000013.1"/>
</dbReference>